<dbReference type="GO" id="GO:0004252">
    <property type="term" value="F:serine-type endopeptidase activity"/>
    <property type="evidence" value="ECO:0007669"/>
    <property type="project" value="InterPro"/>
</dbReference>
<dbReference type="Pfam" id="PF13180">
    <property type="entry name" value="PDZ_2"/>
    <property type="match status" value="1"/>
</dbReference>
<dbReference type="Proteomes" id="UP000316476">
    <property type="component" value="Unassembled WGS sequence"/>
</dbReference>
<dbReference type="InterPro" id="IPR001940">
    <property type="entry name" value="Peptidase_S1C"/>
</dbReference>
<evidence type="ECO:0000256" key="1">
    <source>
        <dbReference type="ARBA" id="ARBA00022670"/>
    </source>
</evidence>
<dbReference type="Gene3D" id="2.30.42.10">
    <property type="match status" value="1"/>
</dbReference>
<dbReference type="InterPro" id="IPR001478">
    <property type="entry name" value="PDZ"/>
</dbReference>
<dbReference type="InterPro" id="IPR051201">
    <property type="entry name" value="Chloro_Bact_Ser_Proteases"/>
</dbReference>
<dbReference type="PRINTS" id="PR00834">
    <property type="entry name" value="PROTEASES2C"/>
</dbReference>
<feature type="domain" description="PDZ" evidence="3">
    <location>
        <begin position="291"/>
        <end position="361"/>
    </location>
</feature>
<evidence type="ECO:0000256" key="2">
    <source>
        <dbReference type="ARBA" id="ARBA00022801"/>
    </source>
</evidence>
<dbReference type="PANTHER" id="PTHR43343:SF3">
    <property type="entry name" value="PROTEASE DO-LIKE 8, CHLOROPLASTIC"/>
    <property type="match status" value="1"/>
</dbReference>
<dbReference type="InterPro" id="IPR009003">
    <property type="entry name" value="Peptidase_S1_PA"/>
</dbReference>
<dbReference type="RefSeq" id="WP_197138120.1">
    <property type="nucleotide sequence ID" value="NZ_SJPZ01000002.1"/>
</dbReference>
<evidence type="ECO:0000313" key="5">
    <source>
        <dbReference type="Proteomes" id="UP000316476"/>
    </source>
</evidence>
<evidence type="ECO:0000313" key="4">
    <source>
        <dbReference type="EMBL" id="TWU62698.1"/>
    </source>
</evidence>
<gene>
    <name evidence="4" type="primary">hhoA</name>
    <name evidence="4" type="ORF">V7x_44340</name>
</gene>
<sequence>MNWTSRSVERPSGQRTAGLALVLTLGITWLSSSAASGQTIVANPLATSTTAVSARIENDYDGDTKVTIPDPLRDELRYGGVPDSIDEFRQLEDQVQQVARRGARCTVGVKIGPAQGCGVIITQSGLVLTAAHVAMRPGKTAEIMLDDGRTVLATTLGMNRHVDAGLLRIHGGQNNGRPWPCASPGTSDRLRPGMWCVATGHPGGYDTSRGTVTRVGRILAIQSGSLLTDCALIGGDSGGPLFDIEGRLIAIHSRIGNDVADNLHVPVDYYKDSWDRLMAGEAWGSLPGFRPVIGVTGNNSYPDARILDVHDGSPAQDAGIEPGDVITQFGEVSVSNFESLTRAVSNTMPGERVVVWLTRGGTQFKVLLEIGRGEDDD</sequence>
<dbReference type="SUPFAM" id="SSF50494">
    <property type="entry name" value="Trypsin-like serine proteases"/>
    <property type="match status" value="1"/>
</dbReference>
<name>A0A5C6FPY0_9PLAN</name>
<dbReference type="EMBL" id="SJPZ01000002">
    <property type="protein sequence ID" value="TWU62698.1"/>
    <property type="molecule type" value="Genomic_DNA"/>
</dbReference>
<dbReference type="SMART" id="SM00228">
    <property type="entry name" value="PDZ"/>
    <property type="match status" value="1"/>
</dbReference>
<dbReference type="PANTHER" id="PTHR43343">
    <property type="entry name" value="PEPTIDASE S12"/>
    <property type="match status" value="1"/>
</dbReference>
<dbReference type="SUPFAM" id="SSF50156">
    <property type="entry name" value="PDZ domain-like"/>
    <property type="match status" value="1"/>
</dbReference>
<proteinExistence type="predicted"/>
<keyword evidence="1 4" id="KW-0645">Protease</keyword>
<dbReference type="AlphaFoldDB" id="A0A5C6FPY0"/>
<reference evidence="4 5" key="1">
    <citation type="submission" date="2019-02" db="EMBL/GenBank/DDBJ databases">
        <title>Deep-cultivation of Planctomycetes and their phenomic and genomic characterization uncovers novel biology.</title>
        <authorList>
            <person name="Wiegand S."/>
            <person name="Jogler M."/>
            <person name="Boedeker C."/>
            <person name="Pinto D."/>
            <person name="Vollmers J."/>
            <person name="Rivas-Marin E."/>
            <person name="Kohn T."/>
            <person name="Peeters S.H."/>
            <person name="Heuer A."/>
            <person name="Rast P."/>
            <person name="Oberbeckmann S."/>
            <person name="Bunk B."/>
            <person name="Jeske O."/>
            <person name="Meyerdierks A."/>
            <person name="Storesund J.E."/>
            <person name="Kallscheuer N."/>
            <person name="Luecker S."/>
            <person name="Lage O.M."/>
            <person name="Pohl T."/>
            <person name="Merkel B.J."/>
            <person name="Hornburger P."/>
            <person name="Mueller R.-W."/>
            <person name="Bruemmer F."/>
            <person name="Labrenz M."/>
            <person name="Spormann A.M."/>
            <person name="Op Den Camp H."/>
            <person name="Overmann J."/>
            <person name="Amann R."/>
            <person name="Jetten M.S.M."/>
            <person name="Mascher T."/>
            <person name="Medema M.H."/>
            <person name="Devos D.P."/>
            <person name="Kaster A.-K."/>
            <person name="Ovreas L."/>
            <person name="Rohde M."/>
            <person name="Galperin M.Y."/>
            <person name="Jogler C."/>
        </authorList>
    </citation>
    <scope>NUCLEOTIDE SEQUENCE [LARGE SCALE GENOMIC DNA]</scope>
    <source>
        <strain evidence="4 5">V7</strain>
    </source>
</reference>
<accession>A0A5C6FPY0</accession>
<keyword evidence="2" id="KW-0378">Hydrolase</keyword>
<organism evidence="4 5">
    <name type="scientific">Crateriforma conspicua</name>
    <dbReference type="NCBI Taxonomy" id="2527996"/>
    <lineage>
        <taxon>Bacteria</taxon>
        <taxon>Pseudomonadati</taxon>
        <taxon>Planctomycetota</taxon>
        <taxon>Planctomycetia</taxon>
        <taxon>Planctomycetales</taxon>
        <taxon>Planctomycetaceae</taxon>
        <taxon>Crateriforma</taxon>
    </lineage>
</organism>
<dbReference type="InterPro" id="IPR036034">
    <property type="entry name" value="PDZ_sf"/>
</dbReference>
<dbReference type="Gene3D" id="2.40.10.120">
    <property type="match status" value="1"/>
</dbReference>
<comment type="caution">
    <text evidence="4">The sequence shown here is derived from an EMBL/GenBank/DDBJ whole genome shotgun (WGS) entry which is preliminary data.</text>
</comment>
<evidence type="ECO:0000259" key="3">
    <source>
        <dbReference type="SMART" id="SM00228"/>
    </source>
</evidence>
<protein>
    <submittedName>
        <fullName evidence="4">Putative serine protease HhoA</fullName>
    </submittedName>
</protein>
<dbReference type="GO" id="GO:0006508">
    <property type="term" value="P:proteolysis"/>
    <property type="evidence" value="ECO:0007669"/>
    <property type="project" value="UniProtKB-KW"/>
</dbReference>
<dbReference type="Pfam" id="PF13365">
    <property type="entry name" value="Trypsin_2"/>
    <property type="match status" value="1"/>
</dbReference>